<dbReference type="KEGG" id="cfus:CYFUS_008868"/>
<accession>A0A250JIG4</accession>
<dbReference type="Proteomes" id="UP000217257">
    <property type="component" value="Chromosome"/>
</dbReference>
<proteinExistence type="predicted"/>
<sequence>MQMRTRSFISTRSPVTTPVVVPVLLALSVLVLLAGCATGASPRSLTSGMDLYAGSSSFLPILTGAMGGAGGLSIEADDSRAEGGAGGALACGGVPVPPGWPDLSSGDAEALLAPFLACASPGEFVALQQRVDMPRLVEALDDWSAVRLGALGPVREDAAGVLHRKRVAFLLAASECYGLFYAEGFALFVLHSAHDDEVDGLLRQLARDKQLGETLALMPSVREELEARGMSLSAYPERGEQASDVLRGLGRAARDALSTSQASDGARYTELSVRREQLPAPYRDALHEVERALALRHFAPGSVAVGSLDAATFGVPLGFYYLVAGTGQGISSLSQGQYERATRELAPAMLLGALYAGGRSLRVLSEARGIEVGGTHSLNRLQSVELRLRSLGAVARRLEGLLGGEGMRELARDIRARREAGRFVAVGGVDAALALREARGDVARAQALMSKARPGATGSSEVGRGAVRAGGLASLVDEHVGLTREVVEAKLARVEWEATGPRLSRDVTVLERQRPSLDVPPPEAQGNPRWREYVEYYEKRLGELKEGKSTKGPLRWENYERMWGWFARGLTFERLMVKALREDALLPRAHRRFLGDFDRPRVEANVGVWKQGPGLRYADVLVIEEGESAGRPPRVETFSFKSRDLSGMDRDALTAQMVEDAREALRKYGETVDIRRDSLQSLLRGDSTVLIPRVRLIYEGGELKPANVRNMRAALSKTQERVPEVEVFFQ</sequence>
<evidence type="ECO:0000313" key="2">
    <source>
        <dbReference type="Proteomes" id="UP000217257"/>
    </source>
</evidence>
<protein>
    <submittedName>
        <fullName evidence="1">Uncharacterized protein</fullName>
    </submittedName>
</protein>
<reference evidence="1 2" key="1">
    <citation type="submission" date="2017-06" db="EMBL/GenBank/DDBJ databases">
        <title>Sequencing and comparative analysis of myxobacterial genomes.</title>
        <authorList>
            <person name="Rupp O."/>
            <person name="Goesmann A."/>
            <person name="Sogaard-Andersen L."/>
        </authorList>
    </citation>
    <scope>NUCLEOTIDE SEQUENCE [LARGE SCALE GENOMIC DNA]</scope>
    <source>
        <strain evidence="1 2">DSM 52655</strain>
    </source>
</reference>
<gene>
    <name evidence="1" type="ORF">CYFUS_008868</name>
</gene>
<organism evidence="1 2">
    <name type="scientific">Cystobacter fuscus</name>
    <dbReference type="NCBI Taxonomy" id="43"/>
    <lineage>
        <taxon>Bacteria</taxon>
        <taxon>Pseudomonadati</taxon>
        <taxon>Myxococcota</taxon>
        <taxon>Myxococcia</taxon>
        <taxon>Myxococcales</taxon>
        <taxon>Cystobacterineae</taxon>
        <taxon>Archangiaceae</taxon>
        <taxon>Cystobacter</taxon>
    </lineage>
</organism>
<dbReference type="EMBL" id="CP022098">
    <property type="protein sequence ID" value="ATB43388.1"/>
    <property type="molecule type" value="Genomic_DNA"/>
</dbReference>
<evidence type="ECO:0000313" key="1">
    <source>
        <dbReference type="EMBL" id="ATB43388.1"/>
    </source>
</evidence>
<dbReference type="AlphaFoldDB" id="A0A250JIG4"/>
<name>A0A250JIG4_9BACT</name>